<organism evidence="2">
    <name type="scientific">Timema cristinae</name>
    <name type="common">Walking stick</name>
    <dbReference type="NCBI Taxonomy" id="61476"/>
    <lineage>
        <taxon>Eukaryota</taxon>
        <taxon>Metazoa</taxon>
        <taxon>Ecdysozoa</taxon>
        <taxon>Arthropoda</taxon>
        <taxon>Hexapoda</taxon>
        <taxon>Insecta</taxon>
        <taxon>Pterygota</taxon>
        <taxon>Neoptera</taxon>
        <taxon>Polyneoptera</taxon>
        <taxon>Phasmatodea</taxon>
        <taxon>Timematodea</taxon>
        <taxon>Timematoidea</taxon>
        <taxon>Timematidae</taxon>
        <taxon>Timema</taxon>
    </lineage>
</organism>
<accession>A0A7R9GY37</accession>
<reference evidence="2" key="1">
    <citation type="submission" date="2020-11" db="EMBL/GenBank/DDBJ databases">
        <authorList>
            <person name="Tran Van P."/>
        </authorList>
    </citation>
    <scope>NUCLEOTIDE SEQUENCE</scope>
</reference>
<dbReference type="AlphaFoldDB" id="A0A7R9GY37"/>
<feature type="compositionally biased region" description="Polar residues" evidence="1">
    <location>
        <begin position="631"/>
        <end position="648"/>
    </location>
</feature>
<proteinExistence type="predicted"/>
<feature type="region of interest" description="Disordered" evidence="1">
    <location>
        <begin position="911"/>
        <end position="958"/>
    </location>
</feature>
<feature type="compositionally biased region" description="Polar residues" evidence="1">
    <location>
        <begin position="438"/>
        <end position="455"/>
    </location>
</feature>
<feature type="compositionally biased region" description="Basic residues" evidence="1">
    <location>
        <begin position="410"/>
        <end position="420"/>
    </location>
</feature>
<feature type="compositionally biased region" description="Low complexity" evidence="1">
    <location>
        <begin position="10"/>
        <end position="20"/>
    </location>
</feature>
<feature type="region of interest" description="Disordered" evidence="1">
    <location>
        <begin position="764"/>
        <end position="795"/>
    </location>
</feature>
<feature type="compositionally biased region" description="Polar residues" evidence="1">
    <location>
        <begin position="39"/>
        <end position="50"/>
    </location>
</feature>
<feature type="compositionally biased region" description="Low complexity" evidence="1">
    <location>
        <begin position="911"/>
        <end position="920"/>
    </location>
</feature>
<gene>
    <name evidence="2" type="ORF">TCEB3V08_LOCUS6197</name>
</gene>
<feature type="region of interest" description="Disordered" evidence="1">
    <location>
        <begin position="408"/>
        <end position="477"/>
    </location>
</feature>
<evidence type="ECO:0000256" key="1">
    <source>
        <dbReference type="SAM" id="MobiDB-lite"/>
    </source>
</evidence>
<feature type="region of interest" description="Disordered" evidence="1">
    <location>
        <begin position="812"/>
        <end position="832"/>
    </location>
</feature>
<feature type="region of interest" description="Disordered" evidence="1">
    <location>
        <begin position="1"/>
        <end position="50"/>
    </location>
</feature>
<feature type="region of interest" description="Disordered" evidence="1">
    <location>
        <begin position="631"/>
        <end position="660"/>
    </location>
</feature>
<protein>
    <submittedName>
        <fullName evidence="2">Uncharacterized protein</fullName>
    </submittedName>
</protein>
<name>A0A7R9GY37_TIMCR</name>
<feature type="compositionally biased region" description="Basic and acidic residues" evidence="1">
    <location>
        <begin position="651"/>
        <end position="660"/>
    </location>
</feature>
<feature type="region of interest" description="Disordered" evidence="1">
    <location>
        <begin position="578"/>
        <end position="600"/>
    </location>
</feature>
<sequence length="1103" mass="124640">MTQSQHYETVEVNSESVENSQYDSDSTHLSQDEEDRSCSNHIDSPQMSNAKEATELADPWLTITNEPHWPITGNDKDAMQGLEVVKNTEEEGFPFLKELPNSDQTSSSQNVSSRPLALDILQIINTQMFQNGEEATELARLVFNDNIDTTTHSNTNFTSSSMMVEDNDVPERINNKFSGNILLENDNCAVDEVQANNSAPTDATDLQRCTQNSSQIFGASQEINISTQNSEYLMDKICDLNRYTLATTLSCPQPLKLKIRRSCSQNEDNSLLMDWFVEPSFNIPELEHDNQIKDSSITYSSNTLQLKGNFSTNMACTPENNELGSSLASESENTNRSEETIPVNTTQSFDAGSNTPFIEPNRCLSDNALRTFRDKTDIDTCRSKNSPQGQLASRGKLLFEDSEQWETYRRQHSKKAKRSNKPPETYRVVPIKTRRKNINISQQDTKSTSRNTPGPHTTLHGPRNTTRSKKTRARSSGAAICRLREIKMQVSQWLNQTGPPMDRGQVHGLVTEVTALSSKLLGDTQFKGKERSEVLQISEALLYKLNTSLGQAPRQIDNALFLQEEEEEENYFDSYVDYHQNSESSPSSDCDSRNDCAYDSTIEPSRQEDSAFTGNQQINTSQVCSISNLPKDTSKRQLTNTQRSSSQVKPPVEKKEMELSGQEEGRFGMVWSQELARNFNKLHVSTSVSVDTLSPPVVSETLLPENYEQVNESHKQAIAKAEDNESTKVISPLVVRELNVDLQQQSVDLLNNLHPTVGSRAEIMNTTRARRSLKSSNTSRGKGPSNKKWKNQNAPTKIQVHTNVAEISKQDYQHLQPSTKTEQVPRRKHSEEDLSIVWKDPKMGANPDFPQQPMKVFSKYKSLNNIPDHPDLREQISPEMLWPVDDKSICSRQKTQIQNMTETWITLRNESSQSYSNSRRQQGKLQNKRPGSSILEKESQRSSGNQKEKSHPQKLSNVDLQSQLEATEIQEQMKIDPQQCVVTQPWLDTSGELSETSLNTMKCQLQETMPVSFLEQEGWSLDSATSQQQNQSPHAILKPRVCLPEGLVPISLLTSKIKGVIRVTNPEDYRLSLDKLPEGFWDNDNVMIPWPEEHQTDTNIDKQ</sequence>
<dbReference type="EMBL" id="OC318402">
    <property type="protein sequence ID" value="CAD7401824.1"/>
    <property type="molecule type" value="Genomic_DNA"/>
</dbReference>
<feature type="compositionally biased region" description="Basic and acidic residues" evidence="1">
    <location>
        <begin position="823"/>
        <end position="832"/>
    </location>
</feature>
<evidence type="ECO:0000313" key="2">
    <source>
        <dbReference type="EMBL" id="CAD7401824.1"/>
    </source>
</evidence>
<feature type="compositionally biased region" description="Basic and acidic residues" evidence="1">
    <location>
        <begin position="935"/>
        <end position="951"/>
    </location>
</feature>
<feature type="compositionally biased region" description="Polar residues" evidence="1">
    <location>
        <begin position="813"/>
        <end position="822"/>
    </location>
</feature>